<sequence>MPLFVFRRKHEENEGELSQGGTSKIYHAYYYKDPEAIKIESIEEEIIFDKGKTPIYSEDEGSYKESYKEKSPISTISNNKIELPLKSKCVVLKVAKMEPDEKETNRKLFKNEELVLKHFSSKYKQYGDNMCYILRMFASDTEHEKHPKLVLELAEKSLENYWKGKRIMLMNIPRLLRICLKIC</sequence>
<dbReference type="AlphaFoldDB" id="A0A6V7WRA4"/>
<evidence type="ECO:0000313" key="1">
    <source>
        <dbReference type="EMBL" id="CAD2189584.1"/>
    </source>
</evidence>
<protein>
    <submittedName>
        <fullName evidence="1">Uncharacterized protein</fullName>
    </submittedName>
</protein>
<dbReference type="EMBL" id="CAJEWN010000757">
    <property type="protein sequence ID" value="CAD2189584.1"/>
    <property type="molecule type" value="Genomic_DNA"/>
</dbReference>
<name>A0A6V7WRA4_MELEN</name>
<dbReference type="InterPro" id="IPR011009">
    <property type="entry name" value="Kinase-like_dom_sf"/>
</dbReference>
<organism evidence="1 2">
    <name type="scientific">Meloidogyne enterolobii</name>
    <name type="common">Root-knot nematode worm</name>
    <name type="synonym">Meloidogyne mayaguensis</name>
    <dbReference type="NCBI Taxonomy" id="390850"/>
    <lineage>
        <taxon>Eukaryota</taxon>
        <taxon>Metazoa</taxon>
        <taxon>Ecdysozoa</taxon>
        <taxon>Nematoda</taxon>
        <taxon>Chromadorea</taxon>
        <taxon>Rhabditida</taxon>
        <taxon>Tylenchina</taxon>
        <taxon>Tylenchomorpha</taxon>
        <taxon>Tylenchoidea</taxon>
        <taxon>Meloidogynidae</taxon>
        <taxon>Meloidogyninae</taxon>
        <taxon>Meloidogyne</taxon>
    </lineage>
</organism>
<dbReference type="SUPFAM" id="SSF56112">
    <property type="entry name" value="Protein kinase-like (PK-like)"/>
    <property type="match status" value="1"/>
</dbReference>
<accession>A0A6V7WRA4</accession>
<comment type="caution">
    <text evidence="1">The sequence shown here is derived from an EMBL/GenBank/DDBJ whole genome shotgun (WGS) entry which is preliminary data.</text>
</comment>
<evidence type="ECO:0000313" key="2">
    <source>
        <dbReference type="Proteomes" id="UP000580250"/>
    </source>
</evidence>
<dbReference type="Proteomes" id="UP000580250">
    <property type="component" value="Unassembled WGS sequence"/>
</dbReference>
<proteinExistence type="predicted"/>
<reference evidence="1 2" key="1">
    <citation type="submission" date="2020-08" db="EMBL/GenBank/DDBJ databases">
        <authorList>
            <person name="Koutsovoulos G."/>
            <person name="Danchin GJ E."/>
        </authorList>
    </citation>
    <scope>NUCLEOTIDE SEQUENCE [LARGE SCALE GENOMIC DNA]</scope>
</reference>
<gene>
    <name evidence="1" type="ORF">MENT_LOCUS42312</name>
</gene>